<keyword evidence="3" id="KW-1185">Reference proteome</keyword>
<reference evidence="2 3" key="1">
    <citation type="submission" date="2021-11" db="EMBL/GenBank/DDBJ databases">
        <authorList>
            <person name="Oh E.-T."/>
            <person name="Kim S.-B."/>
        </authorList>
    </citation>
    <scope>NUCLEOTIDE SEQUENCE [LARGE SCALE GENOMIC DNA]</scope>
    <source>
        <strain evidence="2 3">MMS20-SJTR3</strain>
    </source>
</reference>
<dbReference type="Pfam" id="PF18593">
    <property type="entry name" value="CdiI_2"/>
    <property type="match status" value="1"/>
</dbReference>
<proteinExistence type="predicted"/>
<evidence type="ECO:0000313" key="3">
    <source>
        <dbReference type="Proteomes" id="UP001431019"/>
    </source>
</evidence>
<protein>
    <recommendedName>
        <fullName evidence="1">CdiI immunity protein domain-containing protein</fullName>
    </recommendedName>
</protein>
<dbReference type="EMBL" id="JAJITD010000012">
    <property type="protein sequence ID" value="MCC8395447.1"/>
    <property type="molecule type" value="Genomic_DNA"/>
</dbReference>
<dbReference type="RefSeq" id="WP_230511792.1">
    <property type="nucleotide sequence ID" value="NZ_JAJITD010000012.1"/>
</dbReference>
<accession>A0ABS8JZW8</accession>
<feature type="domain" description="CdiI immunity protein" evidence="1">
    <location>
        <begin position="6"/>
        <end position="91"/>
    </location>
</feature>
<gene>
    <name evidence="2" type="ORF">LJ656_22935</name>
</gene>
<sequence>MDYLERFPQMATFFSIYFGQDFDIFGDTVEEIVLSYKDDHRDHYLELIREIEQFRSEHPHDLDVAYTPFSRGFRPEGRGYTIASFLQEILRILRA</sequence>
<dbReference type="Proteomes" id="UP001431019">
    <property type="component" value="Unassembled WGS sequence"/>
</dbReference>
<name>A0ABS8JZW8_9BURK</name>
<evidence type="ECO:0000259" key="1">
    <source>
        <dbReference type="Pfam" id="PF18593"/>
    </source>
</evidence>
<dbReference type="InterPro" id="IPR041129">
    <property type="entry name" value="CdiI_2"/>
</dbReference>
<evidence type="ECO:0000313" key="2">
    <source>
        <dbReference type="EMBL" id="MCC8395447.1"/>
    </source>
</evidence>
<organism evidence="2 3">
    <name type="scientific">Paraburkholderia sejongensis</name>
    <dbReference type="NCBI Taxonomy" id="2886946"/>
    <lineage>
        <taxon>Bacteria</taxon>
        <taxon>Pseudomonadati</taxon>
        <taxon>Pseudomonadota</taxon>
        <taxon>Betaproteobacteria</taxon>
        <taxon>Burkholderiales</taxon>
        <taxon>Burkholderiaceae</taxon>
        <taxon>Paraburkholderia</taxon>
    </lineage>
</organism>
<comment type="caution">
    <text evidence="2">The sequence shown here is derived from an EMBL/GenBank/DDBJ whole genome shotgun (WGS) entry which is preliminary data.</text>
</comment>